<feature type="compositionally biased region" description="Basic and acidic residues" evidence="1">
    <location>
        <begin position="13"/>
        <end position="26"/>
    </location>
</feature>
<feature type="region of interest" description="Disordered" evidence="1">
    <location>
        <begin position="1"/>
        <end position="26"/>
    </location>
</feature>
<evidence type="ECO:0000256" key="1">
    <source>
        <dbReference type="SAM" id="MobiDB-lite"/>
    </source>
</evidence>
<evidence type="ECO:0000313" key="2">
    <source>
        <dbReference type="EMBL" id="MBD2828149.1"/>
    </source>
</evidence>
<name>A0A927BI96_STRGL</name>
<gene>
    <name evidence="2" type="ORF">ID875_06965</name>
</gene>
<reference evidence="2" key="1">
    <citation type="journal article" date="2020" name="PLoS ONE">
        <title>Isolation and characterization of Streptomyces bacteriophages and Streptomyces strains encoding biosynthetic arsenals: Streptomyces strains and phages for antibiotic discovery.</title>
        <authorList>
            <person name="Montano E.T."/>
            <person name="Nideffer J.F."/>
            <person name="Brumage L."/>
            <person name="Erb M."/>
            <person name="Derman A.I."/>
            <person name="Davis J.P."/>
            <person name="Estrada E."/>
            <person name="Fu S."/>
            <person name="Le D."/>
            <person name="Vuppala A."/>
            <person name="Tran C."/>
            <person name="Luterstein E."/>
            <person name="Lakkaraju S."/>
            <person name="Panchagnula S."/>
            <person name="Ren C."/>
            <person name="Doan J."/>
            <person name="Tran S."/>
            <person name="Soriano J."/>
            <person name="Fujita Y."/>
            <person name="Gutala P."/>
            <person name="Fujii Q."/>
            <person name="Lee M."/>
            <person name="Bui A."/>
            <person name="Villarreal C."/>
            <person name="Shing S.R."/>
            <person name="Kim S."/>
            <person name="Freeman D."/>
            <person name="Racha V."/>
            <person name="Ho A."/>
            <person name="Kumar P."/>
            <person name="Falah K."/>
            <person name="Dawson T."/>
            <person name="Enustun E."/>
            <person name="Prichard A."/>
            <person name="Gomez A."/>
            <person name="Khanna K."/>
            <person name="Trigg S."/>
            <person name="Fernandez L."/>
            <person name="Pogliano K."/>
            <person name="Pogliano J."/>
        </authorList>
    </citation>
    <scope>NUCLEOTIDE SEQUENCE</scope>
    <source>
        <strain evidence="2">QF2</strain>
    </source>
</reference>
<accession>A0A927BI96</accession>
<sequence>MGSELMFGGFGQEPERRGRLNRDQRALQARADRDRTNLLYEAQKQEFTAALRTRMSQNGLQDARDVGELARELAGDDPFLASLLGPIAEEFGRQVVRDVRYFGKGLTR</sequence>
<comment type="caution">
    <text evidence="2">The sequence shown here is derived from an EMBL/GenBank/DDBJ whole genome shotgun (WGS) entry which is preliminary data.</text>
</comment>
<organism evidence="2">
    <name type="scientific">Streptomyces globisporus</name>
    <dbReference type="NCBI Taxonomy" id="1908"/>
    <lineage>
        <taxon>Bacteria</taxon>
        <taxon>Bacillati</taxon>
        <taxon>Actinomycetota</taxon>
        <taxon>Actinomycetes</taxon>
        <taxon>Kitasatosporales</taxon>
        <taxon>Streptomycetaceae</taxon>
        <taxon>Streptomyces</taxon>
    </lineage>
</organism>
<dbReference type="EMBL" id="JACWUS010000001">
    <property type="protein sequence ID" value="MBD2828149.1"/>
    <property type="molecule type" value="Genomic_DNA"/>
</dbReference>
<dbReference type="AlphaFoldDB" id="A0A927BI96"/>
<protein>
    <submittedName>
        <fullName evidence="2">Uncharacterized protein</fullName>
    </submittedName>
</protein>
<proteinExistence type="predicted"/>